<feature type="compositionally biased region" description="Basic and acidic residues" evidence="1">
    <location>
        <begin position="33"/>
        <end position="117"/>
    </location>
</feature>
<keyword evidence="2" id="KW-0732">Signal</keyword>
<dbReference type="KEGG" id="msea:METESE_28460"/>
<accession>A0AA48KGZ6</accession>
<proteinExistence type="predicted"/>
<dbReference type="PRINTS" id="PR01217">
    <property type="entry name" value="PRICHEXTENSN"/>
</dbReference>
<keyword evidence="4" id="KW-1185">Reference proteome</keyword>
<feature type="compositionally biased region" description="Basic and acidic residues" evidence="1">
    <location>
        <begin position="124"/>
        <end position="142"/>
    </location>
</feature>
<dbReference type="Proteomes" id="UP001228113">
    <property type="component" value="Chromosome"/>
</dbReference>
<feature type="compositionally biased region" description="Basic and acidic residues" evidence="1">
    <location>
        <begin position="229"/>
        <end position="245"/>
    </location>
</feature>
<dbReference type="RefSeq" id="WP_316410467.1">
    <property type="nucleotide sequence ID" value="NZ_AP027081.1"/>
</dbReference>
<evidence type="ECO:0000256" key="2">
    <source>
        <dbReference type="SAM" id="SignalP"/>
    </source>
</evidence>
<evidence type="ECO:0000313" key="4">
    <source>
        <dbReference type="Proteomes" id="UP001228113"/>
    </source>
</evidence>
<dbReference type="EMBL" id="AP027081">
    <property type="protein sequence ID" value="BDU77888.1"/>
    <property type="molecule type" value="Genomic_DNA"/>
</dbReference>
<feature type="signal peptide" evidence="2">
    <location>
        <begin position="1"/>
        <end position="32"/>
    </location>
</feature>
<feature type="region of interest" description="Disordered" evidence="1">
    <location>
        <begin position="28"/>
        <end position="245"/>
    </location>
</feature>
<gene>
    <name evidence="3" type="ORF">METESE_28460</name>
</gene>
<evidence type="ECO:0000256" key="1">
    <source>
        <dbReference type="SAM" id="MobiDB-lite"/>
    </source>
</evidence>
<dbReference type="AlphaFoldDB" id="A0AA48KGZ6"/>
<reference evidence="3" key="1">
    <citation type="journal article" date="2023" name="Int. J. Syst. Evol. Microbiol.">
        <title>Mesoterricola silvestris gen. nov., sp. nov., Mesoterricola sediminis sp. nov., Geothrix oryzae sp. nov., Geothrix edaphica sp. nov., Geothrix rubra sp. nov., and Geothrix limicola sp. nov., six novel members of Acidobacteriota isolated from soils.</title>
        <authorList>
            <person name="Itoh H."/>
            <person name="Sugisawa Y."/>
            <person name="Mise K."/>
            <person name="Xu Z."/>
            <person name="Kuniyasu M."/>
            <person name="Ushijima N."/>
            <person name="Kawano K."/>
            <person name="Kobayashi E."/>
            <person name="Shiratori Y."/>
            <person name="Masuda Y."/>
            <person name="Senoo K."/>
        </authorList>
    </citation>
    <scope>NUCLEOTIDE SEQUENCE</scope>
    <source>
        <strain evidence="3">W786</strain>
    </source>
</reference>
<feature type="compositionally biased region" description="Pro residues" evidence="1">
    <location>
        <begin position="184"/>
        <end position="195"/>
    </location>
</feature>
<evidence type="ECO:0000313" key="3">
    <source>
        <dbReference type="EMBL" id="BDU77888.1"/>
    </source>
</evidence>
<name>A0AA48KGZ6_9BACT</name>
<sequence length="653" mass="72177">MAPHWLTSNRCVRAGAALLTLLLAAQGPAVFAADRDKDKKEEKREAPAPRQEAPRREAPRQEAPRREAPRQEAPRQEAPRREAPRQEAPRPEAPRQEAPRRDAPPTPRPEGRREEPPKPGTFVRQEHQADPARPETRKEETFRPVQPARPESPAAGRPAPRPDTPAPSTSPLRPAPGGRTETPNPAPPQVRPTPQPQTDRPAPGQPGRPEFRPAPDSRRDGSRPGPGRGGDRVVVHTPRGGEIHRTPTGAIREVRTPGGALIYHSPNGVRRVEVARPGGAVVIANATGRSGYIQRPWHYHGQTLIQRTYVFNGVARPRVYRPWSYGGRVYPIYVPVRHYRPAFYTWCYTPWSRPVTYRWGWYGRPWYTYYGGYWTPYPTYVSPAFWLTDFLIATTLEAAYLSQNATVSAPPVVYDTSTAMSPEVKEAIAEEVRRQMDQARAAQADDLGSEPPALFSKGGPRVFLVNADVMTYDGSRECPLSEGDVVQLVAPPAPGSEWAEVSILSSRGRCPRGCVVSIRTLDLQEMQNHMQAIVDQGLEKLQSERGGGLAPLPPQAFGSTAAPFSDDLRPDSDAVDELNRAVKDANSSEQEIIQESASAPRSNTITLGMTPAEVEAVLGKPQTRVELGTKLIYTYPDKDLKVTFLKGRVSDVQ</sequence>
<protein>
    <recommendedName>
        <fullName evidence="5">SH3 domain-containing protein</fullName>
    </recommendedName>
</protein>
<organism evidence="3 4">
    <name type="scientific">Mesoterricola sediminis</name>
    <dbReference type="NCBI Taxonomy" id="2927980"/>
    <lineage>
        <taxon>Bacteria</taxon>
        <taxon>Pseudomonadati</taxon>
        <taxon>Acidobacteriota</taxon>
        <taxon>Holophagae</taxon>
        <taxon>Holophagales</taxon>
        <taxon>Holophagaceae</taxon>
        <taxon>Mesoterricola</taxon>
    </lineage>
</organism>
<feature type="compositionally biased region" description="Basic and acidic residues" evidence="1">
    <location>
        <begin position="209"/>
        <end position="222"/>
    </location>
</feature>
<feature type="chain" id="PRO_5041398096" description="SH3 domain-containing protein" evidence="2">
    <location>
        <begin position="33"/>
        <end position="653"/>
    </location>
</feature>
<evidence type="ECO:0008006" key="5">
    <source>
        <dbReference type="Google" id="ProtNLM"/>
    </source>
</evidence>